<proteinExistence type="predicted"/>
<evidence type="ECO:0000313" key="3">
    <source>
        <dbReference type="EMBL" id="SJZ57354.1"/>
    </source>
</evidence>
<dbReference type="Gene3D" id="1.10.530.10">
    <property type="match status" value="1"/>
</dbReference>
<dbReference type="EMBL" id="FUWG01000012">
    <property type="protein sequence ID" value="SJZ57354.1"/>
    <property type="molecule type" value="Genomic_DNA"/>
</dbReference>
<keyword evidence="4" id="KW-1185">Reference proteome</keyword>
<gene>
    <name evidence="3" type="ORF">SAMN02745149_01700</name>
</gene>
<dbReference type="OrthoDB" id="9815002at2"/>
<keyword evidence="1" id="KW-0732">Signal</keyword>
<reference evidence="3 4" key="1">
    <citation type="submission" date="2017-02" db="EMBL/GenBank/DDBJ databases">
        <authorList>
            <person name="Peterson S.W."/>
        </authorList>
    </citation>
    <scope>NUCLEOTIDE SEQUENCE [LARGE SCALE GENOMIC DNA]</scope>
    <source>
        <strain evidence="3 4">ATCC BAA-908</strain>
    </source>
</reference>
<dbReference type="Proteomes" id="UP000190423">
    <property type="component" value="Unassembled WGS sequence"/>
</dbReference>
<feature type="domain" description="Transglycosylase SLT" evidence="2">
    <location>
        <begin position="94"/>
        <end position="196"/>
    </location>
</feature>
<dbReference type="GeneID" id="78316983"/>
<dbReference type="SUPFAM" id="SSF53955">
    <property type="entry name" value="Lysozyme-like"/>
    <property type="match status" value="1"/>
</dbReference>
<evidence type="ECO:0000313" key="4">
    <source>
        <dbReference type="Proteomes" id="UP000190423"/>
    </source>
</evidence>
<name>A0A1T4LSC3_TREPO</name>
<accession>A0A1T4LSC3</accession>
<feature type="signal peptide" evidence="1">
    <location>
        <begin position="1"/>
        <end position="26"/>
    </location>
</feature>
<dbReference type="CDD" id="cd16894">
    <property type="entry name" value="MltD-like"/>
    <property type="match status" value="1"/>
</dbReference>
<dbReference type="RefSeq" id="WP_159446195.1">
    <property type="nucleotide sequence ID" value="NZ_FUWG01000012.1"/>
</dbReference>
<protein>
    <submittedName>
        <fullName evidence="3">Membrane-bound lytic murein transglycosylase D</fullName>
    </submittedName>
</protein>
<evidence type="ECO:0000259" key="2">
    <source>
        <dbReference type="Pfam" id="PF01464"/>
    </source>
</evidence>
<dbReference type="STRING" id="261392.SAMN02745149_01700"/>
<organism evidence="3 4">
    <name type="scientific">Treponema porcinum</name>
    <dbReference type="NCBI Taxonomy" id="261392"/>
    <lineage>
        <taxon>Bacteria</taxon>
        <taxon>Pseudomonadati</taxon>
        <taxon>Spirochaetota</taxon>
        <taxon>Spirochaetia</taxon>
        <taxon>Spirochaetales</taxon>
        <taxon>Treponemataceae</taxon>
        <taxon>Treponema</taxon>
    </lineage>
</organism>
<evidence type="ECO:0000256" key="1">
    <source>
        <dbReference type="SAM" id="SignalP"/>
    </source>
</evidence>
<sequence length="313" mass="35344">MSFFRRAIFTQILRRLAFFFIIPAFLSVPLGAESAPSAENKTASYKQLGFSGVDSPRVVQLREKYQTTQYKWLFGILDNAEPYRIYVRNEIEKRGLPPILEYLPVVESNYIPTAKSKSGATGMWQFMLNSVKPFLHCDDYIDERLDPWKSTQAALSKLKENYDVFGDWLLAITAYNCGAGAMQRAVKKAGSRDFWYLSENGFLSAQAAGYVPKLLAVADAVENAGYYGIPFPSARDETGKTIDMRAGEFDYVTVKKSVSIRALARELRIDEDELIRLNLALVQGCTPPHKEYKIRLPEGMKASAEYALHNLND</sequence>
<dbReference type="AlphaFoldDB" id="A0A1T4LSC3"/>
<dbReference type="InterPro" id="IPR008258">
    <property type="entry name" value="Transglycosylase_SLT_dom_1"/>
</dbReference>
<feature type="chain" id="PRO_5013227671" evidence="1">
    <location>
        <begin position="27"/>
        <end position="313"/>
    </location>
</feature>
<dbReference type="Pfam" id="PF01464">
    <property type="entry name" value="SLT"/>
    <property type="match status" value="1"/>
</dbReference>
<dbReference type="InterPro" id="IPR023346">
    <property type="entry name" value="Lysozyme-like_dom_sf"/>
</dbReference>